<keyword evidence="6" id="KW-1185">Reference proteome</keyword>
<organism evidence="5 6">
    <name type="scientific">Stylonychia lemnae</name>
    <name type="common">Ciliate</name>
    <dbReference type="NCBI Taxonomy" id="5949"/>
    <lineage>
        <taxon>Eukaryota</taxon>
        <taxon>Sar</taxon>
        <taxon>Alveolata</taxon>
        <taxon>Ciliophora</taxon>
        <taxon>Intramacronucleata</taxon>
        <taxon>Spirotrichea</taxon>
        <taxon>Stichotrichia</taxon>
        <taxon>Sporadotrichida</taxon>
        <taxon>Oxytrichidae</taxon>
        <taxon>Stylonychinae</taxon>
        <taxon>Stylonychia</taxon>
    </lineage>
</organism>
<evidence type="ECO:0000313" key="5">
    <source>
        <dbReference type="EMBL" id="CDW72783.1"/>
    </source>
</evidence>
<dbReference type="GO" id="GO:0000445">
    <property type="term" value="C:THO complex part of transcription export complex"/>
    <property type="evidence" value="ECO:0007669"/>
    <property type="project" value="TreeGrafter"/>
</dbReference>
<protein>
    <submittedName>
        <fullName evidence="5">Tho complex subunit 3</fullName>
    </submittedName>
</protein>
<dbReference type="PRINTS" id="PR00320">
    <property type="entry name" value="GPROTEINBRPT"/>
</dbReference>
<dbReference type="GO" id="GO:0006406">
    <property type="term" value="P:mRNA export from nucleus"/>
    <property type="evidence" value="ECO:0007669"/>
    <property type="project" value="InterPro"/>
</dbReference>
<dbReference type="OrthoDB" id="310488at2759"/>
<comment type="similarity">
    <text evidence="3">Belongs to the THOC3 family.</text>
</comment>
<feature type="repeat" description="WD" evidence="4">
    <location>
        <begin position="73"/>
        <end position="115"/>
    </location>
</feature>
<dbReference type="InterPro" id="IPR001680">
    <property type="entry name" value="WD40_rpt"/>
</dbReference>
<dbReference type="Proteomes" id="UP000039865">
    <property type="component" value="Unassembled WGS sequence"/>
</dbReference>
<evidence type="ECO:0000313" key="6">
    <source>
        <dbReference type="Proteomes" id="UP000039865"/>
    </source>
</evidence>
<keyword evidence="1 4" id="KW-0853">WD repeat</keyword>
<evidence type="ECO:0000256" key="3">
    <source>
        <dbReference type="ARBA" id="ARBA00046343"/>
    </source>
</evidence>
<dbReference type="AlphaFoldDB" id="A0A077ZSB6"/>
<dbReference type="PANTHER" id="PTHR22839:SF0">
    <property type="entry name" value="THO COMPLEX SUBUNIT 3"/>
    <property type="match status" value="1"/>
</dbReference>
<evidence type="ECO:0000256" key="4">
    <source>
        <dbReference type="PROSITE-ProRule" id="PRU00221"/>
    </source>
</evidence>
<dbReference type="SUPFAM" id="SSF50978">
    <property type="entry name" value="WD40 repeat-like"/>
    <property type="match status" value="1"/>
</dbReference>
<accession>A0A077ZSB6</accession>
<dbReference type="InParanoid" id="A0A077ZSB6"/>
<proteinExistence type="inferred from homology"/>
<dbReference type="InterPro" id="IPR036322">
    <property type="entry name" value="WD40_repeat_dom_sf"/>
</dbReference>
<evidence type="ECO:0000256" key="2">
    <source>
        <dbReference type="ARBA" id="ARBA00022737"/>
    </source>
</evidence>
<dbReference type="OMA" id="WNADGRH"/>
<sequence>MMNLSMFLDVQPKAQSQSEIFKTYKLTDFPVNKKRICCLQWNKSGSKLAIGSYDTTIKMFSLDGYGLTKTQEYKGHSDQVESLAWHPTNESVFVTTSMDKTIRIWDAKAGKQVRSDKTKEENLSLTFNPDGNILGVSNIQEELCFYDFRMWKIIKQIKFKNEVNDFTWDKSANGQALLVADSSGAISVFNGQTLSSQPLATLNYHYTPCNSLAVDPNNNYFVSGGSDSLICLWDMQEFITFNTISNNDFKVLALNISYDGQYIASISEDDFNKKFYVEVYEGLTKNKSNEEAIDIDSQYSSSSNGFGGLNTKQTLYSYSSSSSKICLQWHPKRNILAFAGEEKNEGLVHLLHPTV</sequence>
<dbReference type="InterPro" id="IPR040132">
    <property type="entry name" value="Tex1/THOC3"/>
</dbReference>
<gene>
    <name evidence="5" type="primary">Contig13209.g14094</name>
    <name evidence="5" type="ORF">STYLEM_1747</name>
</gene>
<dbReference type="InterPro" id="IPR020472">
    <property type="entry name" value="WD40_PAC1"/>
</dbReference>
<dbReference type="PANTHER" id="PTHR22839">
    <property type="entry name" value="THO COMPLEX SUBUNIT 3 THO3"/>
    <property type="match status" value="1"/>
</dbReference>
<dbReference type="Pfam" id="PF00400">
    <property type="entry name" value="WD40"/>
    <property type="match status" value="3"/>
</dbReference>
<reference evidence="5 6" key="1">
    <citation type="submission" date="2014-06" db="EMBL/GenBank/DDBJ databases">
        <authorList>
            <person name="Swart Estienne"/>
        </authorList>
    </citation>
    <scope>NUCLEOTIDE SEQUENCE [LARGE SCALE GENOMIC DNA]</scope>
    <source>
        <strain evidence="5 6">130c</strain>
    </source>
</reference>
<name>A0A077ZSB6_STYLE</name>
<dbReference type="Gene3D" id="2.130.10.10">
    <property type="entry name" value="YVTN repeat-like/Quinoprotein amine dehydrogenase"/>
    <property type="match status" value="2"/>
</dbReference>
<evidence type="ECO:0000256" key="1">
    <source>
        <dbReference type="ARBA" id="ARBA00022574"/>
    </source>
</evidence>
<dbReference type="PROSITE" id="PS50082">
    <property type="entry name" value="WD_REPEATS_2"/>
    <property type="match status" value="2"/>
</dbReference>
<keyword evidence="2" id="KW-0677">Repeat</keyword>
<dbReference type="EMBL" id="CCKQ01001664">
    <property type="protein sequence ID" value="CDW72783.1"/>
    <property type="molecule type" value="Genomic_DNA"/>
</dbReference>
<feature type="repeat" description="WD" evidence="4">
    <location>
        <begin position="202"/>
        <end position="236"/>
    </location>
</feature>
<dbReference type="InterPro" id="IPR015943">
    <property type="entry name" value="WD40/YVTN_repeat-like_dom_sf"/>
</dbReference>
<dbReference type="PROSITE" id="PS50294">
    <property type="entry name" value="WD_REPEATS_REGION"/>
    <property type="match status" value="2"/>
</dbReference>
<dbReference type="SMART" id="SM00320">
    <property type="entry name" value="WD40"/>
    <property type="match status" value="7"/>
</dbReference>